<dbReference type="InterPro" id="IPR038718">
    <property type="entry name" value="SNF2-like_sf"/>
</dbReference>
<accession>A0ABZ2F775</accession>
<protein>
    <submittedName>
        <fullName evidence="7">Helicase-related protein</fullName>
    </submittedName>
</protein>
<dbReference type="Gene3D" id="3.40.50.10810">
    <property type="entry name" value="Tandem AAA-ATPase domain"/>
    <property type="match status" value="1"/>
</dbReference>
<name>A0ABZ2F775_METCP</name>
<dbReference type="InterPro" id="IPR049730">
    <property type="entry name" value="SNF2/RAD54-like_C"/>
</dbReference>
<reference evidence="7 8" key="1">
    <citation type="submission" date="2022-09" db="EMBL/GenBank/DDBJ databases">
        <authorList>
            <person name="Giprobiosintez L."/>
        </authorList>
    </citation>
    <scope>NUCLEOTIDE SEQUENCE [LARGE SCALE GENOMIC DNA]</scope>
    <source>
        <strain evidence="8">VKPM-B-12549 (GBS-15)</strain>
    </source>
</reference>
<evidence type="ECO:0000259" key="6">
    <source>
        <dbReference type="PROSITE" id="PS51194"/>
    </source>
</evidence>
<keyword evidence="1" id="KW-0547">Nucleotide-binding</keyword>
<evidence type="ECO:0000256" key="1">
    <source>
        <dbReference type="ARBA" id="ARBA00022741"/>
    </source>
</evidence>
<dbReference type="InterPro" id="IPR001650">
    <property type="entry name" value="Helicase_C-like"/>
</dbReference>
<keyword evidence="2" id="KW-0378">Hydrolase</keyword>
<dbReference type="InterPro" id="IPR057342">
    <property type="entry name" value="DEXDc_RapA"/>
</dbReference>
<dbReference type="PANTHER" id="PTHR10799">
    <property type="entry name" value="SNF2/RAD54 HELICASE FAMILY"/>
    <property type="match status" value="1"/>
</dbReference>
<dbReference type="CDD" id="cd18011">
    <property type="entry name" value="DEXDc_RapA"/>
    <property type="match status" value="1"/>
</dbReference>
<evidence type="ECO:0000259" key="5">
    <source>
        <dbReference type="PROSITE" id="PS51192"/>
    </source>
</evidence>
<dbReference type="SMART" id="SM00487">
    <property type="entry name" value="DEXDc"/>
    <property type="match status" value="1"/>
</dbReference>
<keyword evidence="8" id="KW-1185">Reference proteome</keyword>
<dbReference type="RefSeq" id="WP_198322142.1">
    <property type="nucleotide sequence ID" value="NZ_CP104311.1"/>
</dbReference>
<feature type="domain" description="Helicase C-terminal" evidence="6">
    <location>
        <begin position="498"/>
        <end position="676"/>
    </location>
</feature>
<proteinExistence type="predicted"/>
<dbReference type="GO" id="GO:0004386">
    <property type="term" value="F:helicase activity"/>
    <property type="evidence" value="ECO:0007669"/>
    <property type="project" value="UniProtKB-KW"/>
</dbReference>
<dbReference type="Gene3D" id="3.40.50.300">
    <property type="entry name" value="P-loop containing nucleotide triphosphate hydrolases"/>
    <property type="match status" value="1"/>
</dbReference>
<dbReference type="Pfam" id="PF00176">
    <property type="entry name" value="SNF2-rel_dom"/>
    <property type="match status" value="1"/>
</dbReference>
<dbReference type="Proteomes" id="UP001359308">
    <property type="component" value="Chromosome"/>
</dbReference>
<evidence type="ECO:0000256" key="4">
    <source>
        <dbReference type="ARBA" id="ARBA00022840"/>
    </source>
</evidence>
<dbReference type="InterPro" id="IPR000330">
    <property type="entry name" value="SNF2_N"/>
</dbReference>
<dbReference type="EMBL" id="CP104311">
    <property type="protein sequence ID" value="WWF03112.1"/>
    <property type="molecule type" value="Genomic_DNA"/>
</dbReference>
<dbReference type="InterPro" id="IPR014001">
    <property type="entry name" value="Helicase_ATP-bd"/>
</dbReference>
<dbReference type="CDD" id="cd18793">
    <property type="entry name" value="SF2_C_SNF"/>
    <property type="match status" value="1"/>
</dbReference>
<keyword evidence="4" id="KW-0067">ATP-binding</keyword>
<dbReference type="SUPFAM" id="SSF52540">
    <property type="entry name" value="P-loop containing nucleoside triphosphate hydrolases"/>
    <property type="match status" value="2"/>
</dbReference>
<evidence type="ECO:0000313" key="7">
    <source>
        <dbReference type="EMBL" id="WWF03112.1"/>
    </source>
</evidence>
<dbReference type="SMART" id="SM00490">
    <property type="entry name" value="HELICc"/>
    <property type="match status" value="1"/>
</dbReference>
<evidence type="ECO:0000256" key="3">
    <source>
        <dbReference type="ARBA" id="ARBA00022806"/>
    </source>
</evidence>
<feature type="domain" description="Helicase ATP-binding" evidence="5">
    <location>
        <begin position="102"/>
        <end position="301"/>
    </location>
</feature>
<evidence type="ECO:0000256" key="2">
    <source>
        <dbReference type="ARBA" id="ARBA00022801"/>
    </source>
</evidence>
<gene>
    <name evidence="7" type="ORF">N4J17_05695</name>
</gene>
<dbReference type="Pfam" id="PF00271">
    <property type="entry name" value="Helicase_C"/>
    <property type="match status" value="1"/>
</dbReference>
<dbReference type="PROSITE" id="PS51194">
    <property type="entry name" value="HELICASE_CTER"/>
    <property type="match status" value="1"/>
</dbReference>
<evidence type="ECO:0000313" key="8">
    <source>
        <dbReference type="Proteomes" id="UP001359308"/>
    </source>
</evidence>
<dbReference type="InterPro" id="IPR027417">
    <property type="entry name" value="P-loop_NTPase"/>
</dbReference>
<organism evidence="7 8">
    <name type="scientific">Methylococcus capsulatus</name>
    <dbReference type="NCBI Taxonomy" id="414"/>
    <lineage>
        <taxon>Bacteria</taxon>
        <taxon>Pseudomonadati</taxon>
        <taxon>Pseudomonadota</taxon>
        <taxon>Gammaproteobacteria</taxon>
        <taxon>Methylococcales</taxon>
        <taxon>Methylococcaceae</taxon>
        <taxon>Methylococcus</taxon>
    </lineage>
</organism>
<keyword evidence="3 7" id="KW-0347">Helicase</keyword>
<sequence length="1025" mass="114502">MNAWDIGDWCWHARQASPCRVIDREALWGEVVFRVWLPAKDAVVRARAQDLGALTSVRPTVEQILHTAAAAKLLEAMEDNLLLAPMQTSVKPLPHQLYALNRAMSQNRIRYLLADEVGLGKTIEAGLILRELKLRGMVRRVLVVAPKGLVRQWQMEMRLHFGEHFRFIEPSELTAFRSFSSPLPLGEGPGVRVNDENLWRMHDQVICSLDSVKPIEGRRGWSLEQLATYNRERFEDLISAGWDLVIIDESHRLGGSTEQVARYKLGAALAEAAPYLLLLSATPHQGKTDQFLRLMQLLDREAFPDESSINRDRVRPFVIRTEKRAAIDAEGQPLFKPRSTRLQAVAWQDRHAAQQRLYEAVTDYVRHGYNQAMAAKQRHIGFLMILMQRLVTSSTAAIRATLEKRLALLDAPAAQANLLPDPSLNPAPSGPAWRLSKIAPSDFVEAVDPDEWAELDGQSQLDIAVQASGWEREKSEVEMLLELARETERQGTDAKAEALLELIYKLQQEENDPQLKVLVFTEFVPTQAMLAEFLERRGFSVALLNGGMDLDARTRAQQAFCGLHPRSPSLRDQPGGCPNSLPANLSRGAQILVSTDAGGEGLNLQFCHVVVNFDMPWNPMRLEQRIGRVDRIGQPHVVRAINFVLEGTVEHRVREVLEEKLAVIAQEFGVDKAADVMDSVEVEPIFDELFLHGLQDPASIDKECDAVIDQIREKVAASRKGIDLLNEEHALKADDARKWRDHPAQYWLERAITAGLPLRGGMAVREGDGWRIRWPDGVGSDESAGLPICAPKAPLGASGMDVASESPRVCFDARTAEQNPEMEWITLEDPRARAVISELPRCVAGQPLPIAAVTGLPDTVHGVWSLWEISISASNLSESFNQRRFLPVFVTDDGRAFVPTAKRIWDLLLTENVTLAPKVEVENALACFETSLAAAKVQGERLFRDLLEEHRTWLAEERERARYAFEARYQAIGRIGLPAVREHRRKRLEAEFDARMAALAIAAACTPDLNAVLMLRIGHPGGAPA</sequence>
<dbReference type="PROSITE" id="PS51192">
    <property type="entry name" value="HELICASE_ATP_BIND_1"/>
    <property type="match status" value="1"/>
</dbReference>